<organism evidence="1">
    <name type="scientific">Nicotiana tabacum</name>
    <name type="common">Common tobacco</name>
    <dbReference type="NCBI Taxonomy" id="4097"/>
    <lineage>
        <taxon>Eukaryota</taxon>
        <taxon>Viridiplantae</taxon>
        <taxon>Streptophyta</taxon>
        <taxon>Embryophyta</taxon>
        <taxon>Tracheophyta</taxon>
        <taxon>Spermatophyta</taxon>
        <taxon>Magnoliopsida</taxon>
        <taxon>eudicotyledons</taxon>
        <taxon>Gunneridae</taxon>
        <taxon>Pentapetalae</taxon>
        <taxon>asterids</taxon>
        <taxon>lamiids</taxon>
        <taxon>Solanales</taxon>
        <taxon>Solanaceae</taxon>
        <taxon>Nicotianoideae</taxon>
        <taxon>Nicotianeae</taxon>
        <taxon>Nicotiana</taxon>
    </lineage>
</organism>
<dbReference type="PANTHER" id="PTHR23227">
    <property type="entry name" value="BUCENTAUR RELATED"/>
    <property type="match status" value="1"/>
</dbReference>
<dbReference type="PANTHER" id="PTHR23227:SF67">
    <property type="entry name" value="CRANIOFACIAL DEVELOPMENT PROTEIN 2-LIKE"/>
    <property type="match status" value="1"/>
</dbReference>
<reference evidence="1" key="1">
    <citation type="submission" date="2025-08" db="UniProtKB">
        <authorList>
            <consortium name="RefSeq"/>
        </authorList>
    </citation>
    <scope>IDENTIFICATION</scope>
</reference>
<dbReference type="PaxDb" id="4097-A0A1S4DKD6"/>
<name>A0A1S4DKD6_TOBAC</name>
<dbReference type="RefSeq" id="XP_016513739.1">
    <property type="nucleotide sequence ID" value="XM_016658253.1"/>
</dbReference>
<dbReference type="KEGG" id="nta:107830627"/>
<dbReference type="AlphaFoldDB" id="A0A1S4DKD6"/>
<sequence>MEKILLKRKVNIAYVQETRWASKPRDEDGYKLWYSGILKDKNVLGILVDRELRESVVEVRRVHDSADAPQMGLDEELKRLFEEGLDEIVRNIPPAERLFIGGDFTGNIGSTACGYGEVHGSFDFGNKNARGTSQLDFTKA</sequence>
<dbReference type="InterPro" id="IPR027124">
    <property type="entry name" value="Swc5/CFDP1/2"/>
</dbReference>
<evidence type="ECO:0008006" key="2">
    <source>
        <dbReference type="Google" id="ProtNLM"/>
    </source>
</evidence>
<dbReference type="OrthoDB" id="418748at2759"/>
<evidence type="ECO:0000313" key="1">
    <source>
        <dbReference type="RefSeq" id="XP_016513739.1"/>
    </source>
</evidence>
<dbReference type="STRING" id="4097.A0A1S4DKD6"/>
<protein>
    <recommendedName>
        <fullName evidence="2">Craniofacial development protein 2-like</fullName>
    </recommendedName>
</protein>
<accession>A0A1S4DKD6</accession>
<proteinExistence type="predicted"/>
<gene>
    <name evidence="1" type="primary">LOC107830627</name>
</gene>